<comment type="caution">
    <text evidence="2">The sequence shown here is derived from an EMBL/GenBank/DDBJ whole genome shotgun (WGS) entry which is preliminary data.</text>
</comment>
<dbReference type="Proteomes" id="UP001385499">
    <property type="component" value="Unassembled WGS sequence"/>
</dbReference>
<evidence type="ECO:0000256" key="1">
    <source>
        <dbReference type="SAM" id="MobiDB-lite"/>
    </source>
</evidence>
<evidence type="ECO:0008006" key="4">
    <source>
        <dbReference type="Google" id="ProtNLM"/>
    </source>
</evidence>
<sequence>MEDEELVFITPADVAARDGITKQAVTKLVRTLVDQHDIPVERDGRGRIVRFSQAHFDHHRERFGSSEKTTAARKSSKPVAGPCLDPASRDEALRQEAWLKVTRAKLQQQEERGALIRSDILLTAVQQCGREIQSAVARLPNHSDDLAMEVSKEGAHGLRVALRKIAFDLNQRVAEQLEGISDNAPVSDPMIEEVET</sequence>
<evidence type="ECO:0000313" key="3">
    <source>
        <dbReference type="Proteomes" id="UP001385499"/>
    </source>
</evidence>
<dbReference type="SUPFAM" id="SSF46785">
    <property type="entry name" value="Winged helix' DNA-binding domain"/>
    <property type="match status" value="1"/>
</dbReference>
<feature type="region of interest" description="Disordered" evidence="1">
    <location>
        <begin position="61"/>
        <end position="87"/>
    </location>
</feature>
<organism evidence="2 3">
    <name type="scientific">Roseibium algae</name>
    <dbReference type="NCBI Taxonomy" id="3123038"/>
    <lineage>
        <taxon>Bacteria</taxon>
        <taxon>Pseudomonadati</taxon>
        <taxon>Pseudomonadota</taxon>
        <taxon>Alphaproteobacteria</taxon>
        <taxon>Hyphomicrobiales</taxon>
        <taxon>Stappiaceae</taxon>
        <taxon>Roseibium</taxon>
    </lineage>
</organism>
<dbReference type="RefSeq" id="WP_340274213.1">
    <property type="nucleotide sequence ID" value="NZ_JBAKIA010000005.1"/>
</dbReference>
<keyword evidence="3" id="KW-1185">Reference proteome</keyword>
<dbReference type="InterPro" id="IPR036390">
    <property type="entry name" value="WH_DNA-bd_sf"/>
</dbReference>
<dbReference type="EMBL" id="JBAKIA010000005">
    <property type="protein sequence ID" value="MEJ8474467.1"/>
    <property type="molecule type" value="Genomic_DNA"/>
</dbReference>
<protein>
    <recommendedName>
        <fullName evidence="4">Phage terminase Nu1 subunit (DNA packaging protein)</fullName>
    </recommendedName>
</protein>
<name>A0ABU8TK04_9HYPH</name>
<reference evidence="2 3" key="1">
    <citation type="submission" date="2024-02" db="EMBL/GenBank/DDBJ databases">
        <title>Roseibium algae sp. nov., isolated from marine alga (Grateloupia sp.), showing potential in myo-inositol conversion.</title>
        <authorList>
            <person name="Wang Y."/>
        </authorList>
    </citation>
    <scope>NUCLEOTIDE SEQUENCE [LARGE SCALE GENOMIC DNA]</scope>
    <source>
        <strain evidence="2 3">H3510</strain>
    </source>
</reference>
<accession>A0ABU8TK04</accession>
<proteinExistence type="predicted"/>
<gene>
    <name evidence="2" type="ORF">V6575_10235</name>
</gene>
<evidence type="ECO:0000313" key="2">
    <source>
        <dbReference type="EMBL" id="MEJ8474467.1"/>
    </source>
</evidence>